<feature type="transmembrane region" description="Helical" evidence="15">
    <location>
        <begin position="1393"/>
        <end position="1414"/>
    </location>
</feature>
<dbReference type="InterPro" id="IPR011016">
    <property type="entry name" value="Znf_RING-CH"/>
</dbReference>
<sequence>MEPGEAHEDRDEPAHVGGPSSSGEEVPERHGAIEVLSNHRHGGRIIFQALSSHGGSEDGHGDGSASEGGSDADQSEGEDVTMEEQQCRICRSGAEDDAPLFRPCKCSGSIQCCHQDCLIEWLSHSHKKYCELCGHPFAFRKRYKSSLPKGLDIRWTVPFRLPTWMLPHANSANPPTIAVRLPLPAYLYARRMVLQALGWIFTGMRGITVLITWLVLLPLVNINVWRSYFWMSDTIVSAWESVVQQPIVPSQNVSSAIASTAAPAVADSNEVAITFMEFILNRTTSEFNLARKLSNATSSGNFTSRIAVPLRTEFLPVFRRFITYCDSQPMSPISPLYASFTRSTAQLQHSPIRKFEYLVNGKRLYVDISELCALFERTSGLFRRIPKRRPNLTDPFSFKLARLVAQTAKNTVYTAHTCSAAGPNVCAKALWKWLKRWTSVMSKDLVEGQVLTCAVIIIFVGVFLLREWVLQNLPQVVERVAAQAQALRQQNEVLEGQIAEVIQRDNEVRQRAEEVLRRGDDVIRRGDDMQEQVDDTERRVEETLRRAEEEDRFGGHFRRERENLEAQLAFLRERNAELLEGNEELRREIGLLEAEFERLPAEDPEAEEAATRDVIARRQVVENLRRETAAAMVAAARQAETSTGEISIDGFEVQPTPDISITQPLDGDAEKSFDDPGQSSQAGPSRDTLQFERRPEPGTPAIIQEYRRSHHSGMFDEQQAEDDEDYVDEPEPFVPGPRVPPGIDGPVTWQRYRVPTDDPEPLPEHEDEPEGEEPVDDPNDHMLEEEEEEMEEEEESDSEEEEEDEIEEGDIPEDEVAEIAARIGPAEDGLDEVGQGMGVGANGWEDGEQMGGLDEELDGMLEAIGMRGPMIGLLQNAALMVVLCSFALMLFVAVPYVAGRTFGFGTTLLHLATYPIKLVRMVTDPTFDTLIDWFDRYILRPVLSALAYLPFSNMAADLLSKPTSVGEALNATATAAANTTVPVQNAHSWIALLDTDKALSLLDQGRDRIYDFGLYLIAKTHGTSVSDRVLCVMLGHSYWLGALMLDAYFGVFQHSQQLQWLRQFVDMQRFIVKVLFFMIIELLIFPIGCGLVLDLCLSPLIESVTFGTRLQEALGHPLTFFFVRWVGGTLYMFGFAQWVGATRHLLRKGALSWIRDPNDPTFSPVREILERRTALQLKKIFSSAVMYAWLLIACVGLNLWFIRHFWVGVLPLRWRPFHSLSAVPFDLLMLYYGMPFCIRILRPGSLVRKLSRKWWARVAQLLRLSNFLLGKDAPFEQGYVEYDTWTAWFQRRGPRKADDGRLRAVQQARPVSEGVALEGEGWTFTLDGAFAHVPADDSPAPDSRVFIMVDREGVPVDDDNDRWLQQQDIVVANMTNKPKYEVVYLPPRFRLRIYALFFLLWLSISVAVQISIGGPLLVGRALLKLFTDTVQHDFYVWSIGCPVLAIPAAASYRIWYHHRRRLRRREQAAQGVHGPAEWSYTLRGVSRHAAVLLYFGVTIGVVIPFLIGMTTRVYLVEPWLDVSQLSKPVPVFQTWAMGLMEQVLFVRLLALQNDSWAQFFTAAIEQTVRDGVGRNVQPWRTTRDVIFPVLSILVLLLVGPPLQVGLWLASRGGPPLTPTLQQGAVRGAYKWFSFGLATAKILRMIVVRIDRWTMSLKDELFLESTELTNYTGEAGGNGERMAEDDDGLGAVGLLPDHFI</sequence>
<feature type="transmembrane region" description="Helical" evidence="15">
    <location>
        <begin position="1070"/>
        <end position="1093"/>
    </location>
</feature>
<dbReference type="InterPro" id="IPR013083">
    <property type="entry name" value="Znf_RING/FYVE/PHD"/>
</dbReference>
<keyword evidence="10" id="KW-0862">Zinc</keyword>
<dbReference type="GO" id="GO:0061630">
    <property type="term" value="F:ubiquitin protein ligase activity"/>
    <property type="evidence" value="ECO:0007669"/>
    <property type="project" value="UniProtKB-EC"/>
</dbReference>
<keyword evidence="13" id="KW-0175">Coiled coil</keyword>
<evidence type="ECO:0000256" key="5">
    <source>
        <dbReference type="ARBA" id="ARBA00022679"/>
    </source>
</evidence>
<dbReference type="GO" id="GO:0005789">
    <property type="term" value="C:endoplasmic reticulum membrane"/>
    <property type="evidence" value="ECO:0007669"/>
    <property type="project" value="TreeGrafter"/>
</dbReference>
<reference evidence="17" key="2">
    <citation type="journal article" date="2019" name="IMA Fungus">
        <title>Genome sequencing and comparison of five Tilletia species to identify candidate genes for the detection of regulated species infecting wheat.</title>
        <authorList>
            <person name="Nguyen H.D.T."/>
            <person name="Sultana T."/>
            <person name="Kesanakurti P."/>
            <person name="Hambleton S."/>
        </authorList>
    </citation>
    <scope>NUCLEOTIDE SEQUENCE</scope>
    <source>
        <strain evidence="17">DAOMC 236416</strain>
    </source>
</reference>
<dbReference type="EC" id="2.3.2.27" evidence="4"/>
<dbReference type="GO" id="GO:0036503">
    <property type="term" value="P:ERAD pathway"/>
    <property type="evidence" value="ECO:0007669"/>
    <property type="project" value="TreeGrafter"/>
</dbReference>
<evidence type="ECO:0000256" key="8">
    <source>
        <dbReference type="ARBA" id="ARBA00022771"/>
    </source>
</evidence>
<evidence type="ECO:0000256" key="10">
    <source>
        <dbReference type="ARBA" id="ARBA00022833"/>
    </source>
</evidence>
<reference evidence="17" key="1">
    <citation type="submission" date="2016-04" db="EMBL/GenBank/DDBJ databases">
        <authorList>
            <person name="Nguyen H.D."/>
            <person name="Samba Siva P."/>
            <person name="Cullis J."/>
            <person name="Levesque C.A."/>
            <person name="Hambleton S."/>
        </authorList>
    </citation>
    <scope>NUCLEOTIDE SEQUENCE</scope>
    <source>
        <strain evidence="17">DAOMC 236416</strain>
    </source>
</reference>
<feature type="compositionally biased region" description="Acidic residues" evidence="14">
    <location>
        <begin position="718"/>
        <end position="731"/>
    </location>
</feature>
<evidence type="ECO:0000313" key="18">
    <source>
        <dbReference type="Proteomes" id="UP000077521"/>
    </source>
</evidence>
<dbReference type="EMBL" id="LWDF02000300">
    <property type="protein sequence ID" value="KAE8250668.1"/>
    <property type="molecule type" value="Genomic_DNA"/>
</dbReference>
<dbReference type="SMART" id="SM00744">
    <property type="entry name" value="RINGv"/>
    <property type="match status" value="1"/>
</dbReference>
<dbReference type="Pfam" id="PF12906">
    <property type="entry name" value="RINGv"/>
    <property type="match status" value="1"/>
</dbReference>
<evidence type="ECO:0000256" key="9">
    <source>
        <dbReference type="ARBA" id="ARBA00022786"/>
    </source>
</evidence>
<evidence type="ECO:0000256" key="14">
    <source>
        <dbReference type="SAM" id="MobiDB-lite"/>
    </source>
</evidence>
<evidence type="ECO:0000256" key="15">
    <source>
        <dbReference type="SAM" id="Phobius"/>
    </source>
</evidence>
<feature type="transmembrane region" description="Helical" evidence="15">
    <location>
        <begin position="445"/>
        <end position="465"/>
    </location>
</feature>
<keyword evidence="9" id="KW-0833">Ubl conjugation pathway</keyword>
<feature type="transmembrane region" description="Helical" evidence="15">
    <location>
        <begin position="1531"/>
        <end position="1550"/>
    </location>
</feature>
<comment type="subcellular location">
    <subcellularLocation>
        <location evidence="2">Membrane</location>
        <topology evidence="2">Multi-pass membrane protein</topology>
    </subcellularLocation>
</comment>
<proteinExistence type="predicted"/>
<evidence type="ECO:0000256" key="7">
    <source>
        <dbReference type="ARBA" id="ARBA00022723"/>
    </source>
</evidence>
<accession>A0A177TLY4</accession>
<keyword evidence="8" id="KW-0863">Zinc-finger</keyword>
<dbReference type="GO" id="GO:0008270">
    <property type="term" value="F:zinc ion binding"/>
    <property type="evidence" value="ECO:0007669"/>
    <property type="project" value="UniProtKB-KW"/>
</dbReference>
<feature type="transmembrane region" description="Helical" evidence="15">
    <location>
        <begin position="1491"/>
        <end position="1511"/>
    </location>
</feature>
<comment type="catalytic activity">
    <reaction evidence="1">
        <text>S-ubiquitinyl-[E2 ubiquitin-conjugating enzyme]-L-cysteine + [acceptor protein]-L-lysine = [E2 ubiquitin-conjugating enzyme]-L-cysteine + N(6)-ubiquitinyl-[acceptor protein]-L-lysine.</text>
        <dbReference type="EC" id="2.3.2.27"/>
    </reaction>
</comment>
<dbReference type="Gene3D" id="3.30.40.10">
    <property type="entry name" value="Zinc/RING finger domain, C3HC4 (zinc finger)"/>
    <property type="match status" value="1"/>
</dbReference>
<feature type="compositionally biased region" description="Low complexity" evidence="14">
    <location>
        <begin position="63"/>
        <end position="72"/>
    </location>
</feature>
<keyword evidence="18" id="KW-1185">Reference proteome</keyword>
<dbReference type="SUPFAM" id="SSF57850">
    <property type="entry name" value="RING/U-box"/>
    <property type="match status" value="1"/>
</dbReference>
<evidence type="ECO:0000256" key="11">
    <source>
        <dbReference type="ARBA" id="ARBA00022989"/>
    </source>
</evidence>
<evidence type="ECO:0000256" key="6">
    <source>
        <dbReference type="ARBA" id="ARBA00022692"/>
    </source>
</evidence>
<feature type="transmembrane region" description="Helical" evidence="15">
    <location>
        <begin position="1222"/>
        <end position="1241"/>
    </location>
</feature>
<dbReference type="InterPro" id="IPR056521">
    <property type="entry name" value="MARCHF6-like_C"/>
</dbReference>
<feature type="domain" description="RING-CH-type" evidence="16">
    <location>
        <begin position="79"/>
        <end position="140"/>
    </location>
</feature>
<keyword evidence="12 15" id="KW-0472">Membrane</keyword>
<comment type="pathway">
    <text evidence="3">Protein modification; protein ubiquitination.</text>
</comment>
<feature type="region of interest" description="Disordered" evidence="14">
    <location>
        <begin position="645"/>
        <end position="814"/>
    </location>
</feature>
<evidence type="ECO:0000256" key="13">
    <source>
        <dbReference type="SAM" id="Coils"/>
    </source>
</evidence>
<feature type="compositionally biased region" description="Acidic residues" evidence="14">
    <location>
        <begin position="757"/>
        <end position="814"/>
    </location>
</feature>
<feature type="compositionally biased region" description="Basic and acidic residues" evidence="14">
    <location>
        <begin position="1"/>
        <end position="14"/>
    </location>
</feature>
<evidence type="ECO:0000256" key="4">
    <source>
        <dbReference type="ARBA" id="ARBA00012483"/>
    </source>
</evidence>
<organism evidence="17 18">
    <name type="scientific">Tilletia indica</name>
    <dbReference type="NCBI Taxonomy" id="43049"/>
    <lineage>
        <taxon>Eukaryota</taxon>
        <taxon>Fungi</taxon>
        <taxon>Dikarya</taxon>
        <taxon>Basidiomycota</taxon>
        <taxon>Ustilaginomycotina</taxon>
        <taxon>Exobasidiomycetes</taxon>
        <taxon>Tilletiales</taxon>
        <taxon>Tilletiaceae</taxon>
        <taxon>Tilletia</taxon>
    </lineage>
</organism>
<feature type="transmembrane region" description="Helical" evidence="15">
    <location>
        <begin position="1180"/>
        <end position="1202"/>
    </location>
</feature>
<feature type="transmembrane region" description="Helical" evidence="15">
    <location>
        <begin position="1434"/>
        <end position="1455"/>
    </location>
</feature>
<evidence type="ECO:0000256" key="3">
    <source>
        <dbReference type="ARBA" id="ARBA00004906"/>
    </source>
</evidence>
<dbReference type="PANTHER" id="PTHR13145:SF0">
    <property type="entry name" value="E3 UBIQUITIN-PROTEIN LIGASE MARCHF6"/>
    <property type="match status" value="1"/>
</dbReference>
<feature type="transmembrane region" description="Helical" evidence="15">
    <location>
        <begin position="1585"/>
        <end position="1608"/>
    </location>
</feature>
<dbReference type="PROSITE" id="PS51292">
    <property type="entry name" value="ZF_RING_CH"/>
    <property type="match status" value="1"/>
</dbReference>
<keyword evidence="5" id="KW-0808">Transferase</keyword>
<name>A0A177TLY4_9BASI</name>
<comment type="caution">
    <text evidence="17">The sequence shown here is derived from an EMBL/GenBank/DDBJ whole genome shotgun (WGS) entry which is preliminary data.</text>
</comment>
<feature type="region of interest" description="Disordered" evidence="14">
    <location>
        <begin position="1"/>
        <end position="39"/>
    </location>
</feature>
<evidence type="ECO:0000256" key="12">
    <source>
        <dbReference type="ARBA" id="ARBA00023136"/>
    </source>
</evidence>
<evidence type="ECO:0000259" key="16">
    <source>
        <dbReference type="PROSITE" id="PS51292"/>
    </source>
</evidence>
<feature type="transmembrane region" description="Helical" evidence="15">
    <location>
        <begin position="1113"/>
        <end position="1139"/>
    </location>
</feature>
<dbReference type="CDD" id="cd14686">
    <property type="entry name" value="bZIP"/>
    <property type="match status" value="1"/>
</dbReference>
<dbReference type="CDD" id="cd16702">
    <property type="entry name" value="RING_CH-C4HC3_MARCH6"/>
    <property type="match status" value="1"/>
</dbReference>
<keyword evidence="11 15" id="KW-1133">Transmembrane helix</keyword>
<feature type="transmembrane region" description="Helical" evidence="15">
    <location>
        <begin position="1628"/>
        <end position="1647"/>
    </location>
</feature>
<dbReference type="Pfam" id="PF23113">
    <property type="entry name" value="MARCHF6_C"/>
    <property type="match status" value="1"/>
</dbReference>
<dbReference type="Proteomes" id="UP000077521">
    <property type="component" value="Unassembled WGS sequence"/>
</dbReference>
<gene>
    <name evidence="17" type="ORF">A4X13_0g4508</name>
</gene>
<dbReference type="PANTHER" id="PTHR13145">
    <property type="entry name" value="SSM4 PROTEIN"/>
    <property type="match status" value="1"/>
</dbReference>
<evidence type="ECO:0000256" key="2">
    <source>
        <dbReference type="ARBA" id="ARBA00004141"/>
    </source>
</evidence>
<feature type="region of interest" description="Disordered" evidence="14">
    <location>
        <begin position="51"/>
        <end position="80"/>
    </location>
</feature>
<feature type="transmembrane region" description="Helical" evidence="15">
    <location>
        <begin position="877"/>
        <end position="898"/>
    </location>
</feature>
<feature type="transmembrane region" description="Helical" evidence="15">
    <location>
        <begin position="196"/>
        <end position="220"/>
    </location>
</feature>
<keyword evidence="7" id="KW-0479">Metal-binding</keyword>
<protein>
    <recommendedName>
        <fullName evidence="4">RING-type E3 ubiquitin transferase</fullName>
        <ecNumber evidence="4">2.3.2.27</ecNumber>
    </recommendedName>
</protein>
<keyword evidence="6 15" id="KW-0812">Transmembrane</keyword>
<feature type="coiled-coil region" evidence="13">
    <location>
        <begin position="477"/>
        <end position="602"/>
    </location>
</feature>
<evidence type="ECO:0000256" key="1">
    <source>
        <dbReference type="ARBA" id="ARBA00000900"/>
    </source>
</evidence>
<evidence type="ECO:0000313" key="17">
    <source>
        <dbReference type="EMBL" id="KAE8250668.1"/>
    </source>
</evidence>